<evidence type="ECO:0000313" key="2">
    <source>
        <dbReference type="Proteomes" id="UP000091857"/>
    </source>
</evidence>
<proteinExistence type="predicted"/>
<gene>
    <name evidence="1" type="ORF">MANES_05G086322v8</name>
</gene>
<sequence>MESPCKNAWPELVGVDGNCAVAIIEKENKHVEATILKDGTPVTKDFRCDRVWVWVNKIMWSFELLECVKQ</sequence>
<evidence type="ECO:0000313" key="1">
    <source>
        <dbReference type="EMBL" id="KAG8653969.1"/>
    </source>
</evidence>
<comment type="caution">
    <text evidence="1">The sequence shown here is derived from an EMBL/GenBank/DDBJ whole genome shotgun (WGS) entry which is preliminary data.</text>
</comment>
<reference evidence="2" key="1">
    <citation type="journal article" date="2016" name="Nat. Biotechnol.">
        <title>Sequencing wild and cultivated cassava and related species reveals extensive interspecific hybridization and genetic diversity.</title>
        <authorList>
            <person name="Bredeson J.V."/>
            <person name="Lyons J.B."/>
            <person name="Prochnik S.E."/>
            <person name="Wu G.A."/>
            <person name="Ha C.M."/>
            <person name="Edsinger-Gonzales E."/>
            <person name="Grimwood J."/>
            <person name="Schmutz J."/>
            <person name="Rabbi I.Y."/>
            <person name="Egesi C."/>
            <person name="Nauluvula P."/>
            <person name="Lebot V."/>
            <person name="Ndunguru J."/>
            <person name="Mkamilo G."/>
            <person name="Bart R.S."/>
            <person name="Setter T.L."/>
            <person name="Gleadow R.M."/>
            <person name="Kulakow P."/>
            <person name="Ferguson M.E."/>
            <person name="Rounsley S."/>
            <person name="Rokhsar D.S."/>
        </authorList>
    </citation>
    <scope>NUCLEOTIDE SEQUENCE [LARGE SCALE GENOMIC DNA]</scope>
    <source>
        <strain evidence="2">cv. AM560-2</strain>
    </source>
</reference>
<dbReference type="EMBL" id="CM004391">
    <property type="protein sequence ID" value="KAG8653969.1"/>
    <property type="molecule type" value="Genomic_DNA"/>
</dbReference>
<name>A0ACB7HPV4_MANES</name>
<dbReference type="Proteomes" id="UP000091857">
    <property type="component" value="Chromosome 5"/>
</dbReference>
<keyword evidence="2" id="KW-1185">Reference proteome</keyword>
<protein>
    <submittedName>
        <fullName evidence="1">Uncharacterized protein</fullName>
    </submittedName>
</protein>
<accession>A0ACB7HPV4</accession>
<organism evidence="1 2">
    <name type="scientific">Manihot esculenta</name>
    <name type="common">Cassava</name>
    <name type="synonym">Jatropha manihot</name>
    <dbReference type="NCBI Taxonomy" id="3983"/>
    <lineage>
        <taxon>Eukaryota</taxon>
        <taxon>Viridiplantae</taxon>
        <taxon>Streptophyta</taxon>
        <taxon>Embryophyta</taxon>
        <taxon>Tracheophyta</taxon>
        <taxon>Spermatophyta</taxon>
        <taxon>Magnoliopsida</taxon>
        <taxon>eudicotyledons</taxon>
        <taxon>Gunneridae</taxon>
        <taxon>Pentapetalae</taxon>
        <taxon>rosids</taxon>
        <taxon>fabids</taxon>
        <taxon>Malpighiales</taxon>
        <taxon>Euphorbiaceae</taxon>
        <taxon>Crotonoideae</taxon>
        <taxon>Manihoteae</taxon>
        <taxon>Manihot</taxon>
    </lineage>
</organism>